<reference evidence="8" key="1">
    <citation type="submission" date="2019-08" db="EMBL/GenBank/DDBJ databases">
        <authorList>
            <person name="Kucharzyk K."/>
            <person name="Murdoch R.W."/>
            <person name="Higgins S."/>
            <person name="Loffler F."/>
        </authorList>
    </citation>
    <scope>NUCLEOTIDE SEQUENCE</scope>
</reference>
<dbReference type="PANTHER" id="PTHR30352">
    <property type="entry name" value="PYRUVATE FORMATE-LYASE-ACTIVATING ENZYME"/>
    <property type="match status" value="1"/>
</dbReference>
<dbReference type="GO" id="GO:0051539">
    <property type="term" value="F:4 iron, 4 sulfur cluster binding"/>
    <property type="evidence" value="ECO:0007669"/>
    <property type="project" value="UniProtKB-KW"/>
</dbReference>
<dbReference type="Gene3D" id="3.20.20.70">
    <property type="entry name" value="Aldolase class I"/>
    <property type="match status" value="1"/>
</dbReference>
<dbReference type="SUPFAM" id="SSF102114">
    <property type="entry name" value="Radical SAM enzymes"/>
    <property type="match status" value="1"/>
</dbReference>
<organism evidence="8">
    <name type="scientific">bioreactor metagenome</name>
    <dbReference type="NCBI Taxonomy" id="1076179"/>
    <lineage>
        <taxon>unclassified sequences</taxon>
        <taxon>metagenomes</taxon>
        <taxon>ecological metagenomes</taxon>
    </lineage>
</organism>
<dbReference type="InterPro" id="IPR012840">
    <property type="entry name" value="NrdG2"/>
</dbReference>
<evidence type="ECO:0000259" key="7">
    <source>
        <dbReference type="PROSITE" id="PS51918"/>
    </source>
</evidence>
<keyword evidence="8" id="KW-0456">Lyase</keyword>
<evidence type="ECO:0000256" key="4">
    <source>
        <dbReference type="ARBA" id="ARBA00022723"/>
    </source>
</evidence>
<keyword evidence="4" id="KW-0479">Metal-binding</keyword>
<dbReference type="NCBIfam" id="TIGR02495">
    <property type="entry name" value="NrdG2"/>
    <property type="match status" value="1"/>
</dbReference>
<dbReference type="CDD" id="cd01335">
    <property type="entry name" value="Radical_SAM"/>
    <property type="match status" value="1"/>
</dbReference>
<dbReference type="InterPro" id="IPR013785">
    <property type="entry name" value="Aldolase_TIM"/>
</dbReference>
<comment type="caution">
    <text evidence="8">The sequence shown here is derived from an EMBL/GenBank/DDBJ whole genome shotgun (WGS) entry which is preliminary data.</text>
</comment>
<protein>
    <submittedName>
        <fullName evidence="8">7-carboxy-7-deazaguanine synthase</fullName>
        <ecNumber evidence="8">4.3.99.3</ecNumber>
    </submittedName>
</protein>
<keyword evidence="3" id="KW-0949">S-adenosyl-L-methionine</keyword>
<gene>
    <name evidence="8" type="primary">queE_15</name>
    <name evidence="8" type="ORF">SDC9_26139</name>
</gene>
<evidence type="ECO:0000256" key="2">
    <source>
        <dbReference type="ARBA" id="ARBA00022485"/>
    </source>
</evidence>
<evidence type="ECO:0000256" key="5">
    <source>
        <dbReference type="ARBA" id="ARBA00023004"/>
    </source>
</evidence>
<keyword evidence="5" id="KW-0408">Iron</keyword>
<dbReference type="PROSITE" id="PS51918">
    <property type="entry name" value="RADICAL_SAM"/>
    <property type="match status" value="1"/>
</dbReference>
<dbReference type="GO" id="GO:0016829">
    <property type="term" value="F:lyase activity"/>
    <property type="evidence" value="ECO:0007669"/>
    <property type="project" value="UniProtKB-KW"/>
</dbReference>
<dbReference type="SFLD" id="SFLDG01094">
    <property type="entry name" value="Uncharacterised_Radical_SAM_Su"/>
    <property type="match status" value="1"/>
</dbReference>
<dbReference type="GO" id="GO:0046872">
    <property type="term" value="F:metal ion binding"/>
    <property type="evidence" value="ECO:0007669"/>
    <property type="project" value="UniProtKB-KW"/>
</dbReference>
<comment type="cofactor">
    <cofactor evidence="1">
        <name>[4Fe-4S] cluster</name>
        <dbReference type="ChEBI" id="CHEBI:49883"/>
    </cofactor>
</comment>
<dbReference type="InterPro" id="IPR034457">
    <property type="entry name" value="Organic_radical-activating"/>
</dbReference>
<dbReference type="AlphaFoldDB" id="A0A644UNG9"/>
<evidence type="ECO:0000256" key="1">
    <source>
        <dbReference type="ARBA" id="ARBA00001966"/>
    </source>
</evidence>
<dbReference type="SFLD" id="SFLDS00029">
    <property type="entry name" value="Radical_SAM"/>
    <property type="match status" value="1"/>
</dbReference>
<name>A0A644UNG9_9ZZZZ</name>
<proteinExistence type="predicted"/>
<keyword evidence="6" id="KW-0411">Iron-sulfur</keyword>
<sequence>MRNMKIFGLQKLTLLDYPGKVACTAFTGGCNFCCPFCHNASLVVNPDVSYAMEETELLAFLRKREPVLDGICISGGEPLLQPNIELLIARIKDIGLSVKLDTNGSFPALLRRLIEHKLVDYVAMDIKNSKENYFKTSGTDKVPLKNMEESAELLMSHVVPYEFRTTVVRELHTADDFVAIGKWLSKDSPYFLQNFVDSGDLIGENFSAYHKSEMEIFVQILRKTMKFVELRGI</sequence>
<dbReference type="InterPro" id="IPR058240">
    <property type="entry name" value="rSAM_sf"/>
</dbReference>
<dbReference type="EMBL" id="VSSQ01000135">
    <property type="protein sequence ID" value="MPL80243.1"/>
    <property type="molecule type" value="Genomic_DNA"/>
</dbReference>
<evidence type="ECO:0000256" key="6">
    <source>
        <dbReference type="ARBA" id="ARBA00023014"/>
    </source>
</evidence>
<dbReference type="EC" id="4.3.99.3" evidence="8"/>
<dbReference type="Pfam" id="PF04055">
    <property type="entry name" value="Radical_SAM"/>
    <property type="match status" value="1"/>
</dbReference>
<evidence type="ECO:0000256" key="3">
    <source>
        <dbReference type="ARBA" id="ARBA00022691"/>
    </source>
</evidence>
<feature type="domain" description="Radical SAM core" evidence="7">
    <location>
        <begin position="16"/>
        <end position="229"/>
    </location>
</feature>
<dbReference type="InterPro" id="IPR007197">
    <property type="entry name" value="rSAM"/>
</dbReference>
<evidence type="ECO:0000313" key="8">
    <source>
        <dbReference type="EMBL" id="MPL80243.1"/>
    </source>
</evidence>
<keyword evidence="2" id="KW-0004">4Fe-4S</keyword>
<accession>A0A644UNG9</accession>